<sequence>MRRFRALPLRSRLAMLVATAVAVAVAAVAAACWLTTRDRLTEQLDTTLSQVRLDGDAIGLLATS</sequence>
<name>A0A6G3XLL9_9ACTN</name>
<proteinExistence type="predicted"/>
<keyword evidence="1" id="KW-0808">Transferase</keyword>
<comment type="caution">
    <text evidence="1">The sequence shown here is derived from an EMBL/GenBank/DDBJ whole genome shotgun (WGS) entry which is preliminary data.</text>
</comment>
<organism evidence="1">
    <name type="scientific">Streptomyces sp. SID7499</name>
    <dbReference type="NCBI Taxonomy" id="2706086"/>
    <lineage>
        <taxon>Bacteria</taxon>
        <taxon>Bacillati</taxon>
        <taxon>Actinomycetota</taxon>
        <taxon>Actinomycetes</taxon>
        <taxon>Kitasatosporales</taxon>
        <taxon>Streptomycetaceae</taxon>
        <taxon>Streptomyces</taxon>
    </lineage>
</organism>
<dbReference type="GO" id="GO:0016301">
    <property type="term" value="F:kinase activity"/>
    <property type="evidence" value="ECO:0007669"/>
    <property type="project" value="UniProtKB-KW"/>
</dbReference>
<evidence type="ECO:0000313" key="1">
    <source>
        <dbReference type="EMBL" id="NEE18715.1"/>
    </source>
</evidence>
<protein>
    <submittedName>
        <fullName evidence="1">Two-component sensor histidine kinase</fullName>
    </submittedName>
</protein>
<accession>A0A6G3XLL9</accession>
<dbReference type="AlphaFoldDB" id="A0A6G3XLL9"/>
<reference evidence="1" key="1">
    <citation type="submission" date="2020-01" db="EMBL/GenBank/DDBJ databases">
        <title>Insect and environment-associated Actinomycetes.</title>
        <authorList>
            <person name="Currrie C."/>
            <person name="Chevrette M."/>
            <person name="Carlson C."/>
            <person name="Stubbendieck R."/>
            <person name="Wendt-Pienkowski E."/>
        </authorList>
    </citation>
    <scope>NUCLEOTIDE SEQUENCE</scope>
    <source>
        <strain evidence="1">SID7499</strain>
    </source>
</reference>
<keyword evidence="1" id="KW-0418">Kinase</keyword>
<dbReference type="EMBL" id="JAAGMN010007538">
    <property type="protein sequence ID" value="NEE18715.1"/>
    <property type="molecule type" value="Genomic_DNA"/>
</dbReference>
<dbReference type="PROSITE" id="PS51257">
    <property type="entry name" value="PROKAR_LIPOPROTEIN"/>
    <property type="match status" value="1"/>
</dbReference>
<gene>
    <name evidence="1" type="ORF">G3M58_71110</name>
</gene>
<feature type="non-terminal residue" evidence="1">
    <location>
        <position position="64"/>
    </location>
</feature>